<name>A0A8B8IID6_VANTA</name>
<dbReference type="OMA" id="WDPVNKE"/>
<evidence type="ECO:0000256" key="7">
    <source>
        <dbReference type="RuleBase" id="RU000477"/>
    </source>
</evidence>
<evidence type="ECO:0000256" key="3">
    <source>
        <dbReference type="ARBA" id="ARBA00022448"/>
    </source>
</evidence>
<dbReference type="InterPro" id="IPR034294">
    <property type="entry name" value="Aquaporin_transptr"/>
</dbReference>
<proteinExistence type="inferred from homology"/>
<feature type="transmembrane region" description="Helical" evidence="8">
    <location>
        <begin position="39"/>
        <end position="63"/>
    </location>
</feature>
<evidence type="ECO:0000313" key="9">
    <source>
        <dbReference type="Proteomes" id="UP001652626"/>
    </source>
</evidence>
<keyword evidence="5 8" id="KW-1133">Transmembrane helix</keyword>
<dbReference type="Proteomes" id="UP001652626">
    <property type="component" value="Chromosome 7"/>
</dbReference>
<dbReference type="OrthoDB" id="3222at2759"/>
<dbReference type="GeneID" id="113401240"/>
<dbReference type="Pfam" id="PF00230">
    <property type="entry name" value="MIP"/>
    <property type="match status" value="1"/>
</dbReference>
<comment type="similarity">
    <text evidence="2 7">Belongs to the MIP/aquaporin (TC 1.A.8) family.</text>
</comment>
<keyword evidence="3 7" id="KW-0813">Transport</keyword>
<dbReference type="GO" id="GO:0015267">
    <property type="term" value="F:channel activity"/>
    <property type="evidence" value="ECO:0007669"/>
    <property type="project" value="InterPro"/>
</dbReference>
<gene>
    <name evidence="10" type="primary">LOC113401240</name>
</gene>
<evidence type="ECO:0000256" key="4">
    <source>
        <dbReference type="ARBA" id="ARBA00022692"/>
    </source>
</evidence>
<dbReference type="InterPro" id="IPR000425">
    <property type="entry name" value="MIP"/>
</dbReference>
<evidence type="ECO:0000256" key="2">
    <source>
        <dbReference type="ARBA" id="ARBA00006175"/>
    </source>
</evidence>
<dbReference type="Gene3D" id="1.20.1080.10">
    <property type="entry name" value="Glycerol uptake facilitator protein"/>
    <property type="match status" value="1"/>
</dbReference>
<organism evidence="9 10">
    <name type="scientific">Vanessa tameamea</name>
    <name type="common">Kamehameha butterfly</name>
    <dbReference type="NCBI Taxonomy" id="334116"/>
    <lineage>
        <taxon>Eukaryota</taxon>
        <taxon>Metazoa</taxon>
        <taxon>Ecdysozoa</taxon>
        <taxon>Arthropoda</taxon>
        <taxon>Hexapoda</taxon>
        <taxon>Insecta</taxon>
        <taxon>Pterygota</taxon>
        <taxon>Neoptera</taxon>
        <taxon>Endopterygota</taxon>
        <taxon>Lepidoptera</taxon>
        <taxon>Glossata</taxon>
        <taxon>Ditrysia</taxon>
        <taxon>Papilionoidea</taxon>
        <taxon>Nymphalidae</taxon>
        <taxon>Nymphalinae</taxon>
        <taxon>Vanessa</taxon>
    </lineage>
</organism>
<dbReference type="PRINTS" id="PR00783">
    <property type="entry name" value="MINTRINSICP"/>
</dbReference>
<comment type="subcellular location">
    <subcellularLocation>
        <location evidence="1">Membrane</location>
        <topology evidence="1">Multi-pass membrane protein</topology>
    </subcellularLocation>
</comment>
<sequence length="268" mass="29181">MTVPPATQIINVIGSNSNDKIQPSNMKVMVKWWSKNFKIMISEFVSTFLLLFLGCMTCIPIDGQTIQPMYSPIGFGLVVLFNITTFGHISGAHMNPAVTLSAILWGTMSIPLGIMYVIAQCGGAIVGYGLLLSVSPIDLVPDSICTTVPHPNHLMYQALIIEIVLSTALGFINCAVWDPVNKEKQDAIPLKFGFTIAALSLAGGPLTGASMNPARSLAPAFWTGNWNTHWVYWVGPILGGAFAPIFYKFMWLEDDEKANRTQISNGQI</sequence>
<dbReference type="PANTHER" id="PTHR19139">
    <property type="entry name" value="AQUAPORIN TRANSPORTER"/>
    <property type="match status" value="1"/>
</dbReference>
<evidence type="ECO:0000256" key="5">
    <source>
        <dbReference type="ARBA" id="ARBA00022989"/>
    </source>
</evidence>
<protein>
    <submittedName>
        <fullName evidence="10">Aquaporin-like</fullName>
    </submittedName>
</protein>
<feature type="transmembrane region" description="Helical" evidence="8">
    <location>
        <begin position="154"/>
        <end position="176"/>
    </location>
</feature>
<keyword evidence="6 8" id="KW-0472">Membrane</keyword>
<dbReference type="GO" id="GO:0005886">
    <property type="term" value="C:plasma membrane"/>
    <property type="evidence" value="ECO:0007669"/>
    <property type="project" value="TreeGrafter"/>
</dbReference>
<dbReference type="InterPro" id="IPR023271">
    <property type="entry name" value="Aquaporin-like"/>
</dbReference>
<dbReference type="PROSITE" id="PS00221">
    <property type="entry name" value="MIP"/>
    <property type="match status" value="1"/>
</dbReference>
<dbReference type="PANTHER" id="PTHR19139:SF270">
    <property type="entry name" value="ENTOMOGLYCEROPORIN 1-RELATED"/>
    <property type="match status" value="1"/>
</dbReference>
<feature type="transmembrane region" description="Helical" evidence="8">
    <location>
        <begin position="110"/>
        <end position="134"/>
    </location>
</feature>
<dbReference type="SUPFAM" id="SSF81338">
    <property type="entry name" value="Aquaporin-like"/>
    <property type="match status" value="1"/>
</dbReference>
<feature type="transmembrane region" description="Helical" evidence="8">
    <location>
        <begin position="69"/>
        <end position="89"/>
    </location>
</feature>
<reference evidence="10" key="1">
    <citation type="submission" date="2025-08" db="UniProtKB">
        <authorList>
            <consortium name="RefSeq"/>
        </authorList>
    </citation>
    <scope>IDENTIFICATION</scope>
    <source>
        <tissue evidence="10">Whole body</tissue>
    </source>
</reference>
<evidence type="ECO:0000256" key="8">
    <source>
        <dbReference type="SAM" id="Phobius"/>
    </source>
</evidence>
<dbReference type="AlphaFoldDB" id="A0A8B8IID6"/>
<keyword evidence="4 7" id="KW-0812">Transmembrane</keyword>
<evidence type="ECO:0000313" key="10">
    <source>
        <dbReference type="RefSeq" id="XP_026496860.1"/>
    </source>
</evidence>
<accession>A0A8B8IID6</accession>
<feature type="transmembrane region" description="Helical" evidence="8">
    <location>
        <begin position="230"/>
        <end position="250"/>
    </location>
</feature>
<feature type="transmembrane region" description="Helical" evidence="8">
    <location>
        <begin position="188"/>
        <end position="210"/>
    </location>
</feature>
<evidence type="ECO:0000256" key="1">
    <source>
        <dbReference type="ARBA" id="ARBA00004141"/>
    </source>
</evidence>
<dbReference type="InterPro" id="IPR022357">
    <property type="entry name" value="MIP_CS"/>
</dbReference>
<evidence type="ECO:0000256" key="6">
    <source>
        <dbReference type="ARBA" id="ARBA00023136"/>
    </source>
</evidence>
<dbReference type="RefSeq" id="XP_026496860.1">
    <property type="nucleotide sequence ID" value="XM_026641075.2"/>
</dbReference>
<keyword evidence="9" id="KW-1185">Reference proteome</keyword>